<keyword evidence="1" id="KW-0812">Transmembrane</keyword>
<sequence length="566" mass="64720">MKMNNFKSNIIIAASVLLFVMLLLIFNRYDGFINRDADINEAVSLSVVNQEPLGKYSPAIDISFVRAVDDDILNNILPNTPGETIEDNRWLRLYSEQLGINIKYDWTANGGYNEENYNKKINVTIASGNLPHVMPVNANQLKMLADSGMIEDMTLYYNDYASELTKNIYTQAENSILESATIDGRLMAIPNADDSIESAQFLWIRADWLKKLGLKPPETMDELIKISHDFTKKDPDGNGKDDTYGLAITKYLYNTCMGLEGFFAGYHSYPNFWLENGEGKLVYGSIQPETKIALEKLSEMYRDGQIDKEFSVMDIQNVAHSITKGECGIQFGEQWNPLYPLINSFNNDGADWTAYSLVSADGRKVMVPLKFRTNLYFAVRKGYSHPEAVVKLVNMFLEKTCGTTNEFEKYYMPAQNNNMGVWKFSPVTPHPQYKNLTAFLELEKARKSNNFSKLRPESKIIQSNVEAYAKGDKLQWGWEKIYGVNGVYSVLKNYKESNSLMYERFTGLLPTKTMADKNEVLLEYEREEFTKIIMGAAPIDQFEIFVENWYKMGGKEITKEINLIKR</sequence>
<dbReference type="KEGG" id="rher:EHE19_009075"/>
<name>A0A7H1VT16_9FIRM</name>
<keyword evidence="1" id="KW-1133">Transmembrane helix</keyword>
<dbReference type="Gene3D" id="3.40.190.10">
    <property type="entry name" value="Periplasmic binding protein-like II"/>
    <property type="match status" value="2"/>
</dbReference>
<gene>
    <name evidence="2" type="ORF">EHE19_009075</name>
</gene>
<protein>
    <submittedName>
        <fullName evidence="2">Extracellular solute-binding protein</fullName>
    </submittedName>
</protein>
<proteinExistence type="predicted"/>
<dbReference type="EMBL" id="CP061336">
    <property type="protein sequence ID" value="QNU68528.1"/>
    <property type="molecule type" value="Genomic_DNA"/>
</dbReference>
<dbReference type="PANTHER" id="PTHR43649">
    <property type="entry name" value="ARABINOSE-BINDING PROTEIN-RELATED"/>
    <property type="match status" value="1"/>
</dbReference>
<keyword evidence="1" id="KW-0472">Membrane</keyword>
<feature type="transmembrane region" description="Helical" evidence="1">
    <location>
        <begin position="6"/>
        <end position="26"/>
    </location>
</feature>
<dbReference type="RefSeq" id="WP_171003490.1">
    <property type="nucleotide sequence ID" value="NZ_CP061336.1"/>
</dbReference>
<evidence type="ECO:0000313" key="3">
    <source>
        <dbReference type="Proteomes" id="UP000306409"/>
    </source>
</evidence>
<keyword evidence="3" id="KW-1185">Reference proteome</keyword>
<dbReference type="Proteomes" id="UP000306409">
    <property type="component" value="Chromosome"/>
</dbReference>
<organism evidence="2 3">
    <name type="scientific">Ruminiclostridium herbifermentans</name>
    <dbReference type="NCBI Taxonomy" id="2488810"/>
    <lineage>
        <taxon>Bacteria</taxon>
        <taxon>Bacillati</taxon>
        <taxon>Bacillota</taxon>
        <taxon>Clostridia</taxon>
        <taxon>Eubacteriales</taxon>
        <taxon>Oscillospiraceae</taxon>
        <taxon>Ruminiclostridium</taxon>
    </lineage>
</organism>
<dbReference type="InterPro" id="IPR050490">
    <property type="entry name" value="Bact_solute-bd_prot1"/>
</dbReference>
<dbReference type="InterPro" id="IPR006059">
    <property type="entry name" value="SBP"/>
</dbReference>
<evidence type="ECO:0000313" key="2">
    <source>
        <dbReference type="EMBL" id="QNU68528.1"/>
    </source>
</evidence>
<accession>A0A7H1VT16</accession>
<dbReference type="Pfam" id="PF01547">
    <property type="entry name" value="SBP_bac_1"/>
    <property type="match status" value="1"/>
</dbReference>
<dbReference type="AlphaFoldDB" id="A0A7H1VT16"/>
<reference evidence="2 3" key="1">
    <citation type="submission" date="2020-09" db="EMBL/GenBank/DDBJ databases">
        <title>Characterization and genome sequencing of Ruminiclostridium sp. nov. MA18.</title>
        <authorList>
            <person name="Rettenmaier R."/>
            <person name="Kowollik M.-L."/>
            <person name="Liebl W."/>
            <person name="Zverlov V."/>
        </authorList>
    </citation>
    <scope>NUCLEOTIDE SEQUENCE [LARGE SCALE GENOMIC DNA]</scope>
    <source>
        <strain evidence="2 3">MA18</strain>
    </source>
</reference>
<dbReference type="SUPFAM" id="SSF53850">
    <property type="entry name" value="Periplasmic binding protein-like II"/>
    <property type="match status" value="1"/>
</dbReference>
<dbReference type="CDD" id="cd13580">
    <property type="entry name" value="PBP2_AlgQ_like_1"/>
    <property type="match status" value="1"/>
</dbReference>
<evidence type="ECO:0000256" key="1">
    <source>
        <dbReference type="SAM" id="Phobius"/>
    </source>
</evidence>